<evidence type="ECO:0000313" key="4">
    <source>
        <dbReference type="Proteomes" id="UP000248863"/>
    </source>
</evidence>
<dbReference type="RefSeq" id="WP_111358133.1">
    <property type="nucleotide sequence ID" value="NZ_NHSK01000030.1"/>
</dbReference>
<protein>
    <submittedName>
        <fullName evidence="3">LLM class F420-dependent oxidoreductase</fullName>
    </submittedName>
</protein>
<dbReference type="InterPro" id="IPR050564">
    <property type="entry name" value="F420-G6PD/mer"/>
</dbReference>
<dbReference type="SUPFAM" id="SSF51679">
    <property type="entry name" value="Bacterial luciferase-like"/>
    <property type="match status" value="1"/>
</dbReference>
<reference evidence="3 4" key="1">
    <citation type="submission" date="2017-07" db="EMBL/GenBank/DDBJ databases">
        <title>Draft Genome Sequences of Select Purple Nonsulfur Bacteria.</title>
        <authorList>
            <person name="Lasarre B."/>
            <person name="Mckinlay J.B."/>
        </authorList>
    </citation>
    <scope>NUCLEOTIDE SEQUENCE [LARGE SCALE GENOMIC DNA]</scope>
    <source>
        <strain evidence="3 4">DSM 11907</strain>
    </source>
</reference>
<gene>
    <name evidence="3" type="ORF">CH338_15940</name>
</gene>
<dbReference type="CDD" id="cd01097">
    <property type="entry name" value="Tetrahydromethanopterin_reductase"/>
    <property type="match status" value="1"/>
</dbReference>
<dbReference type="PANTHER" id="PTHR43244">
    <property type="match status" value="1"/>
</dbReference>
<dbReference type="Pfam" id="PF00296">
    <property type="entry name" value="Bac_luciferase"/>
    <property type="match status" value="1"/>
</dbReference>
<proteinExistence type="predicted"/>
<evidence type="ECO:0000256" key="1">
    <source>
        <dbReference type="ARBA" id="ARBA00023002"/>
    </source>
</evidence>
<dbReference type="Proteomes" id="UP000248863">
    <property type="component" value="Unassembled WGS sequence"/>
</dbReference>
<accession>A0A327KQ41</accession>
<name>A0A327KQ41_9BRAD</name>
<organism evidence="3 4">
    <name type="scientific">Rhodoplanes elegans</name>
    <dbReference type="NCBI Taxonomy" id="29408"/>
    <lineage>
        <taxon>Bacteria</taxon>
        <taxon>Pseudomonadati</taxon>
        <taxon>Pseudomonadota</taxon>
        <taxon>Alphaproteobacteria</taxon>
        <taxon>Hyphomicrobiales</taxon>
        <taxon>Nitrobacteraceae</taxon>
        <taxon>Rhodoplanes</taxon>
    </lineage>
</organism>
<keyword evidence="4" id="KW-1185">Reference proteome</keyword>
<keyword evidence="1" id="KW-0560">Oxidoreductase</keyword>
<sequence>MIKLGYKLMSEEHGPKDLVRNAKAAEAAGFDFAAISDHFFPWLDEQGHAPLAWSVLGAVAQATDRLGLMTAVTCPTFRYHPAIVAQGAATVALLSDGRFTLGLGAGERLNEHVTGAGWPGRVERQERLAEALDIIQGLLDGTLMNYRGRHLVLDHAKLFDRPDRKVPVVLAAGGPKAAALAGEKADGLMATDADSALVEAYDTAGGRGPRYCEVSVCWARSEDEAKQTAHKYFRWSAAGWPVMAELPDTEAFAAASESVTPDDIAEVVSCGPSIDAHLKAVGKYVDAGFDHIVLTQIGPQQKEFCEVFRRELAPALKQKKAA</sequence>
<dbReference type="NCBIfam" id="TIGR03557">
    <property type="entry name" value="F420_G6P_family"/>
    <property type="match status" value="1"/>
</dbReference>
<dbReference type="PANTHER" id="PTHR43244:SF1">
    <property type="entry name" value="5,10-METHYLENETETRAHYDROMETHANOPTERIN REDUCTASE"/>
    <property type="match status" value="1"/>
</dbReference>
<dbReference type="OrthoDB" id="180193at2"/>
<dbReference type="InterPro" id="IPR019945">
    <property type="entry name" value="F420_G6P_DH-rel"/>
</dbReference>
<comment type="caution">
    <text evidence="3">The sequence shown here is derived from an EMBL/GenBank/DDBJ whole genome shotgun (WGS) entry which is preliminary data.</text>
</comment>
<feature type="domain" description="Luciferase-like" evidence="2">
    <location>
        <begin position="10"/>
        <end position="291"/>
    </location>
</feature>
<dbReference type="EMBL" id="NPEU01000181">
    <property type="protein sequence ID" value="RAI37498.1"/>
    <property type="molecule type" value="Genomic_DNA"/>
</dbReference>
<dbReference type="AlphaFoldDB" id="A0A327KQ41"/>
<dbReference type="GO" id="GO:0016705">
    <property type="term" value="F:oxidoreductase activity, acting on paired donors, with incorporation or reduction of molecular oxygen"/>
    <property type="evidence" value="ECO:0007669"/>
    <property type="project" value="InterPro"/>
</dbReference>
<evidence type="ECO:0000313" key="3">
    <source>
        <dbReference type="EMBL" id="RAI37498.1"/>
    </source>
</evidence>
<dbReference type="Gene3D" id="3.20.20.30">
    <property type="entry name" value="Luciferase-like domain"/>
    <property type="match status" value="1"/>
</dbReference>
<dbReference type="InterPro" id="IPR011251">
    <property type="entry name" value="Luciferase-like_dom"/>
</dbReference>
<evidence type="ECO:0000259" key="2">
    <source>
        <dbReference type="Pfam" id="PF00296"/>
    </source>
</evidence>
<dbReference type="InterPro" id="IPR036661">
    <property type="entry name" value="Luciferase-like_sf"/>
</dbReference>